<evidence type="ECO:0000313" key="2">
    <source>
        <dbReference type="EMBL" id="VEL23265.1"/>
    </source>
</evidence>
<keyword evidence="3" id="KW-1185">Reference proteome</keyword>
<keyword evidence="1" id="KW-0175">Coiled coil</keyword>
<reference evidence="2" key="1">
    <citation type="submission" date="2018-11" db="EMBL/GenBank/DDBJ databases">
        <authorList>
            <consortium name="Pathogen Informatics"/>
        </authorList>
    </citation>
    <scope>NUCLEOTIDE SEQUENCE</scope>
</reference>
<dbReference type="Proteomes" id="UP000784294">
    <property type="component" value="Unassembled WGS sequence"/>
</dbReference>
<accession>A0A448WYG5</accession>
<name>A0A448WYG5_9PLAT</name>
<dbReference type="EMBL" id="CAAALY010061034">
    <property type="protein sequence ID" value="VEL23265.1"/>
    <property type="molecule type" value="Genomic_DNA"/>
</dbReference>
<sequence>MRSELQAFRSAESDLRRQIIQLQAAERTSRVENAQIHQEYESLQAKLASLTHRAEVRGCLSTCISLIHVFLMGLANSIQEFRLIHVILSFYS</sequence>
<proteinExistence type="predicted"/>
<dbReference type="OrthoDB" id="10071111at2759"/>
<feature type="coiled-coil region" evidence="1">
    <location>
        <begin position="8"/>
        <end position="53"/>
    </location>
</feature>
<organism evidence="2 3">
    <name type="scientific">Protopolystoma xenopodis</name>
    <dbReference type="NCBI Taxonomy" id="117903"/>
    <lineage>
        <taxon>Eukaryota</taxon>
        <taxon>Metazoa</taxon>
        <taxon>Spiralia</taxon>
        <taxon>Lophotrochozoa</taxon>
        <taxon>Platyhelminthes</taxon>
        <taxon>Monogenea</taxon>
        <taxon>Polyopisthocotylea</taxon>
        <taxon>Polystomatidea</taxon>
        <taxon>Polystomatidae</taxon>
        <taxon>Protopolystoma</taxon>
    </lineage>
</organism>
<evidence type="ECO:0000313" key="3">
    <source>
        <dbReference type="Proteomes" id="UP000784294"/>
    </source>
</evidence>
<dbReference type="AlphaFoldDB" id="A0A448WYG5"/>
<gene>
    <name evidence="2" type="ORF">PXEA_LOCUS16705</name>
</gene>
<evidence type="ECO:0000256" key="1">
    <source>
        <dbReference type="SAM" id="Coils"/>
    </source>
</evidence>
<protein>
    <submittedName>
        <fullName evidence="2">Uncharacterized protein</fullName>
    </submittedName>
</protein>
<comment type="caution">
    <text evidence="2">The sequence shown here is derived from an EMBL/GenBank/DDBJ whole genome shotgun (WGS) entry which is preliminary data.</text>
</comment>